<name>A0ABU9L439_9FLAO</name>
<comment type="caution">
    <text evidence="2">The sequence shown here is derived from an EMBL/GenBank/DDBJ whole genome shotgun (WGS) entry which is preliminary data.</text>
</comment>
<sequence length="384" mass="44504">MKSLKNILGMLIFLIAVTVACTTAKSQYEKGNYYDSVMRSVEKLRKSPNNKTARETLANAYPQAINTLMDKLENEDQANIDFKFSKAVYTYQRLNKMYESIQRSPGAKQVISNPKKYYKTLDKIKPDAAEEQYDAGMYQLSMGNRENAKKAYYYFLEADKFIPGYKNVGEKIDEAYHRSILHVVANLKPVQSRTYEISADVFYRQVENTLKQIENNEFIRFYTPEQAAKNNLQNPDQILEVNFEDFIVGETHTKERIEKMERDSVVVGEITLDSGRKKEVIGSVNAEVALFRMEVISRGLVNLSITKNGMDDKDLVYQDFPGEFVWFHEWGQYNGDQRALTNEQVAICNNKMINPAPPQQLFVEFTKPIHQQLHSRLLAFYRNY</sequence>
<feature type="chain" id="PRO_5045294541" description="Lipoprotein" evidence="1">
    <location>
        <begin position="21"/>
        <end position="384"/>
    </location>
</feature>
<proteinExistence type="predicted"/>
<accession>A0ABU9L439</accession>
<gene>
    <name evidence="2" type="ORF">AABB81_14965</name>
</gene>
<evidence type="ECO:0008006" key="4">
    <source>
        <dbReference type="Google" id="ProtNLM"/>
    </source>
</evidence>
<feature type="signal peptide" evidence="1">
    <location>
        <begin position="1"/>
        <end position="20"/>
    </location>
</feature>
<keyword evidence="3" id="KW-1185">Reference proteome</keyword>
<dbReference type="RefSeq" id="WP_342161367.1">
    <property type="nucleotide sequence ID" value="NZ_JBCDNA010000003.1"/>
</dbReference>
<protein>
    <recommendedName>
        <fullName evidence="4">Lipoprotein</fullName>
    </recommendedName>
</protein>
<dbReference type="PROSITE" id="PS51257">
    <property type="entry name" value="PROKAR_LIPOPROTEIN"/>
    <property type="match status" value="1"/>
</dbReference>
<dbReference type="EMBL" id="JBCDNA010000003">
    <property type="protein sequence ID" value="MEL4457207.1"/>
    <property type="molecule type" value="Genomic_DNA"/>
</dbReference>
<evidence type="ECO:0000313" key="2">
    <source>
        <dbReference type="EMBL" id="MEL4457207.1"/>
    </source>
</evidence>
<reference evidence="2 3" key="1">
    <citation type="submission" date="2024-04" db="EMBL/GenBank/DDBJ databases">
        <title>whole genome sequencing of Lutimonas vermicola strain IMCC1616.</title>
        <authorList>
            <person name="Bae S.S."/>
        </authorList>
    </citation>
    <scope>NUCLEOTIDE SEQUENCE [LARGE SCALE GENOMIC DNA]</scope>
    <source>
        <strain evidence="2 3">IMCC1616</strain>
    </source>
</reference>
<organism evidence="2 3">
    <name type="scientific">Lutimonas vermicola</name>
    <dbReference type="NCBI Taxonomy" id="414288"/>
    <lineage>
        <taxon>Bacteria</taxon>
        <taxon>Pseudomonadati</taxon>
        <taxon>Bacteroidota</taxon>
        <taxon>Flavobacteriia</taxon>
        <taxon>Flavobacteriales</taxon>
        <taxon>Flavobacteriaceae</taxon>
        <taxon>Lutimonas</taxon>
    </lineage>
</organism>
<evidence type="ECO:0000313" key="3">
    <source>
        <dbReference type="Proteomes" id="UP001474120"/>
    </source>
</evidence>
<dbReference type="Proteomes" id="UP001474120">
    <property type="component" value="Unassembled WGS sequence"/>
</dbReference>
<keyword evidence="1" id="KW-0732">Signal</keyword>
<evidence type="ECO:0000256" key="1">
    <source>
        <dbReference type="SAM" id="SignalP"/>
    </source>
</evidence>